<gene>
    <name evidence="1" type="ORF">ACOLOM_LOCUS8147</name>
</gene>
<evidence type="ECO:0000313" key="2">
    <source>
        <dbReference type="Proteomes" id="UP000789525"/>
    </source>
</evidence>
<comment type="caution">
    <text evidence="1">The sequence shown here is derived from an EMBL/GenBank/DDBJ whole genome shotgun (WGS) entry which is preliminary data.</text>
</comment>
<sequence>MLLRTCPGWLIHLQHAGFSQLERLPISLLRRVNSRPSRPYLFYSVCLYYDYTDELFYYDCSSLREIDQGNTALGVSQKVRDIMLAFGQLCRQPGWAQPTLQTKLVPSMGYGRYVTGALIATNSHFRNELIQSK</sequence>
<keyword evidence="2" id="KW-1185">Reference proteome</keyword>
<proteinExistence type="predicted"/>
<dbReference type="EMBL" id="CAJVPT010020361">
    <property type="protein sequence ID" value="CAG8647611.1"/>
    <property type="molecule type" value="Genomic_DNA"/>
</dbReference>
<name>A0ACA9NCG5_9GLOM</name>
<organism evidence="1 2">
    <name type="scientific">Acaulospora colombiana</name>
    <dbReference type="NCBI Taxonomy" id="27376"/>
    <lineage>
        <taxon>Eukaryota</taxon>
        <taxon>Fungi</taxon>
        <taxon>Fungi incertae sedis</taxon>
        <taxon>Mucoromycota</taxon>
        <taxon>Glomeromycotina</taxon>
        <taxon>Glomeromycetes</taxon>
        <taxon>Diversisporales</taxon>
        <taxon>Acaulosporaceae</taxon>
        <taxon>Acaulospora</taxon>
    </lineage>
</organism>
<evidence type="ECO:0000313" key="1">
    <source>
        <dbReference type="EMBL" id="CAG8647611.1"/>
    </source>
</evidence>
<protein>
    <submittedName>
        <fullName evidence="1">10119_t:CDS:1</fullName>
    </submittedName>
</protein>
<dbReference type="Proteomes" id="UP000789525">
    <property type="component" value="Unassembled WGS sequence"/>
</dbReference>
<reference evidence="1" key="1">
    <citation type="submission" date="2021-06" db="EMBL/GenBank/DDBJ databases">
        <authorList>
            <person name="Kallberg Y."/>
            <person name="Tangrot J."/>
            <person name="Rosling A."/>
        </authorList>
    </citation>
    <scope>NUCLEOTIDE SEQUENCE</scope>
    <source>
        <strain evidence="1">CL356</strain>
    </source>
</reference>
<accession>A0ACA9NCG5</accession>